<dbReference type="Gene3D" id="3.40.50.2000">
    <property type="entry name" value="Glycogen Phosphorylase B"/>
    <property type="match status" value="2"/>
</dbReference>
<protein>
    <submittedName>
        <fullName evidence="3">Glycosyltransferase</fullName>
    </submittedName>
</protein>
<sequence>MSIPAKRILIASLGTRGDVQPYVALAKELVLQGAEVTLSTGEGFEDMIEQVGAKARPLPINYQTLLQSEDIQEALFSLKGKIRAAKQNLALQKELTRCLWSITLDEQPDLILFNLKATVVTLAARRLGVPALPTALQPVTAPTAEFPLPLFAIPDLGSYFNRKSYLAGRFLMKVGLATLIKPIKPEAEAEFGMSGALMDGHWPGGGMAPALQAFSKALVPTPEDWSEENIACGYWLTETDAAYRPPADLQQFLQDDSSPVYLGFGSMPSKDPEKLTKTVLASLKNTGQRAVLATGWGGLVKENLPTEMADRLFLIDKAPHSWLFPRCSAVVHHGGAGTTHEALRWGKPSLICPVFGDQPFWGSRVHKIGAGPAPLPQKQLTTTQLTTALNALEDPKYRVGAEKAAETMSSEPGAAGTARYLLGVLKTGQKSH</sequence>
<feature type="domain" description="Glycosyltransferase family 28 N-terminal" evidence="1">
    <location>
        <begin position="8"/>
        <end position="85"/>
    </location>
</feature>
<dbReference type="CDD" id="cd03784">
    <property type="entry name" value="GT1_Gtf-like"/>
    <property type="match status" value="1"/>
</dbReference>
<dbReference type="PANTHER" id="PTHR48050">
    <property type="entry name" value="STEROL 3-BETA-GLUCOSYLTRANSFERASE"/>
    <property type="match status" value="1"/>
</dbReference>
<name>A0ABY8EZG2_9HYPH</name>
<dbReference type="Pfam" id="PF03033">
    <property type="entry name" value="Glyco_transf_28"/>
    <property type="match status" value="1"/>
</dbReference>
<dbReference type="PANTHER" id="PTHR48050:SF13">
    <property type="entry name" value="STEROL 3-BETA-GLUCOSYLTRANSFERASE UGT80A2"/>
    <property type="match status" value="1"/>
</dbReference>
<dbReference type="EMBL" id="CP120863">
    <property type="protein sequence ID" value="WFE88441.1"/>
    <property type="molecule type" value="Genomic_DNA"/>
</dbReference>
<accession>A0ABY8EZG2</accession>
<dbReference type="Proteomes" id="UP001209803">
    <property type="component" value="Chromosome"/>
</dbReference>
<evidence type="ECO:0000313" key="4">
    <source>
        <dbReference type="Proteomes" id="UP001209803"/>
    </source>
</evidence>
<dbReference type="InterPro" id="IPR004276">
    <property type="entry name" value="GlycoTrans_28_N"/>
</dbReference>
<keyword evidence="4" id="KW-1185">Reference proteome</keyword>
<evidence type="ECO:0000313" key="3">
    <source>
        <dbReference type="EMBL" id="WFE88441.1"/>
    </source>
</evidence>
<reference evidence="3 4" key="1">
    <citation type="submission" date="2023-03" db="EMBL/GenBank/DDBJ databases">
        <title>Roseibium porphyridii sp. nov. and Roseibium rhodosorbium sp. nov. isolated from marine algae, Porphyridium cruentum and Rhodosorus marinus, respectively.</title>
        <authorList>
            <person name="Lee M.W."/>
            <person name="Choi B.J."/>
            <person name="Lee J.K."/>
            <person name="Choi D.G."/>
            <person name="Baek J.H."/>
            <person name="Bayburt H."/>
            <person name="Kim J.M."/>
            <person name="Han D.M."/>
            <person name="Kim K.H."/>
            <person name="Jeon C.O."/>
        </authorList>
    </citation>
    <scope>NUCLEOTIDE SEQUENCE [LARGE SCALE GENOMIC DNA]</scope>
    <source>
        <strain evidence="3 4">KMA01</strain>
    </source>
</reference>
<dbReference type="InterPro" id="IPR010610">
    <property type="entry name" value="EryCIII-like_C"/>
</dbReference>
<organism evidence="3 4">
    <name type="scientific">Roseibium porphyridii</name>
    <dbReference type="NCBI Taxonomy" id="2866279"/>
    <lineage>
        <taxon>Bacteria</taxon>
        <taxon>Pseudomonadati</taxon>
        <taxon>Pseudomonadota</taxon>
        <taxon>Alphaproteobacteria</taxon>
        <taxon>Hyphomicrobiales</taxon>
        <taxon>Stappiaceae</taxon>
        <taxon>Roseibium</taxon>
    </lineage>
</organism>
<dbReference type="Pfam" id="PF06722">
    <property type="entry name" value="EryCIII-like_C"/>
    <property type="match status" value="1"/>
</dbReference>
<dbReference type="RefSeq" id="WP_265681077.1">
    <property type="nucleotide sequence ID" value="NZ_CP120863.1"/>
</dbReference>
<dbReference type="InterPro" id="IPR050426">
    <property type="entry name" value="Glycosyltransferase_28"/>
</dbReference>
<proteinExistence type="predicted"/>
<dbReference type="SUPFAM" id="SSF53756">
    <property type="entry name" value="UDP-Glycosyltransferase/glycogen phosphorylase"/>
    <property type="match status" value="1"/>
</dbReference>
<evidence type="ECO:0000259" key="1">
    <source>
        <dbReference type="Pfam" id="PF03033"/>
    </source>
</evidence>
<gene>
    <name evidence="3" type="ORF">K1718_20060</name>
</gene>
<evidence type="ECO:0000259" key="2">
    <source>
        <dbReference type="Pfam" id="PF06722"/>
    </source>
</evidence>
<dbReference type="InterPro" id="IPR002213">
    <property type="entry name" value="UDP_glucos_trans"/>
</dbReference>
<feature type="domain" description="Erythromycin biosynthesis protein CIII-like C-terminal" evidence="2">
    <location>
        <begin position="308"/>
        <end position="416"/>
    </location>
</feature>